<evidence type="ECO:0000313" key="1">
    <source>
        <dbReference type="EMBL" id="KAF1917842.1"/>
    </source>
</evidence>
<protein>
    <submittedName>
        <fullName evidence="1">Kinase-like domain-containing protein</fullName>
    </submittedName>
</protein>
<dbReference type="Pfam" id="PF02958">
    <property type="entry name" value="EcKL"/>
    <property type="match status" value="1"/>
</dbReference>
<dbReference type="InterPro" id="IPR052961">
    <property type="entry name" value="Oxido-Kinase-like_Enzymes"/>
</dbReference>
<dbReference type="GO" id="GO:0016301">
    <property type="term" value="F:kinase activity"/>
    <property type="evidence" value="ECO:0007669"/>
    <property type="project" value="UniProtKB-KW"/>
</dbReference>
<dbReference type="PANTHER" id="PTHR23020:SF41">
    <property type="entry name" value="AMINOGLYCOSIDE PHOSPHOTRANSFERASE DOMAIN-CONTAINING PROTEIN"/>
    <property type="match status" value="1"/>
</dbReference>
<keyword evidence="1" id="KW-0808">Transferase</keyword>
<dbReference type="AlphaFoldDB" id="A0A6A5QR43"/>
<accession>A0A6A5QR43</accession>
<organism evidence="1 2">
    <name type="scientific">Ampelomyces quisqualis</name>
    <name type="common">Powdery mildew agent</name>
    <dbReference type="NCBI Taxonomy" id="50730"/>
    <lineage>
        <taxon>Eukaryota</taxon>
        <taxon>Fungi</taxon>
        <taxon>Dikarya</taxon>
        <taxon>Ascomycota</taxon>
        <taxon>Pezizomycotina</taxon>
        <taxon>Dothideomycetes</taxon>
        <taxon>Pleosporomycetidae</taxon>
        <taxon>Pleosporales</taxon>
        <taxon>Pleosporineae</taxon>
        <taxon>Phaeosphaeriaceae</taxon>
        <taxon>Ampelomyces</taxon>
    </lineage>
</organism>
<dbReference type="PANTHER" id="PTHR23020">
    <property type="entry name" value="UNCHARACTERIZED NUCLEAR HORMONE RECEPTOR-RELATED"/>
    <property type="match status" value="1"/>
</dbReference>
<gene>
    <name evidence="1" type="ORF">BDU57DRAFT_514308</name>
</gene>
<keyword evidence="1" id="KW-0418">Kinase</keyword>
<reference evidence="1" key="1">
    <citation type="journal article" date="2020" name="Stud. Mycol.">
        <title>101 Dothideomycetes genomes: a test case for predicting lifestyles and emergence of pathogens.</title>
        <authorList>
            <person name="Haridas S."/>
            <person name="Albert R."/>
            <person name="Binder M."/>
            <person name="Bloem J."/>
            <person name="Labutti K."/>
            <person name="Salamov A."/>
            <person name="Andreopoulos B."/>
            <person name="Baker S."/>
            <person name="Barry K."/>
            <person name="Bills G."/>
            <person name="Bluhm B."/>
            <person name="Cannon C."/>
            <person name="Castanera R."/>
            <person name="Culley D."/>
            <person name="Daum C."/>
            <person name="Ezra D."/>
            <person name="Gonzalez J."/>
            <person name="Henrissat B."/>
            <person name="Kuo A."/>
            <person name="Liang C."/>
            <person name="Lipzen A."/>
            <person name="Lutzoni F."/>
            <person name="Magnuson J."/>
            <person name="Mondo S."/>
            <person name="Nolan M."/>
            <person name="Ohm R."/>
            <person name="Pangilinan J."/>
            <person name="Park H.-J."/>
            <person name="Ramirez L."/>
            <person name="Alfaro M."/>
            <person name="Sun H."/>
            <person name="Tritt A."/>
            <person name="Yoshinaga Y."/>
            <person name="Zwiers L.-H."/>
            <person name="Turgeon B."/>
            <person name="Goodwin S."/>
            <person name="Spatafora J."/>
            <person name="Crous P."/>
            <person name="Grigoriev I."/>
        </authorList>
    </citation>
    <scope>NUCLEOTIDE SEQUENCE</scope>
    <source>
        <strain evidence="1">HMLAC05119</strain>
    </source>
</reference>
<sequence length="437" mass="49326">MLRRVRRVLKTVLVVLPFCLLLGFLYNSRRAPEYAMPSSQSAEDVATTLLKRKGLRLLHVRTIQSLWAGYGQICHVTATVDTSDTGDQSLEKKSSYILKLITPPPTKVDDEGHTRKILSYQVEQHFYRYLAPQLPSSIPVAKCLGSINEHHSDGTSTTAMMLSDLKPKFPVAGEKRHVLSSLQVNATIDWLSSFHGFFWARVQDLTSSSLVRPPLEEVQLDGQDASDKSVWLNGGYTYLATRRKEYANLEADEDSEWSIALTNHIGAKRESIAEMVAAFLAPATTGSTPIERYQTLIHGDVKSENLFTSQSGDTVAFYDFQYTGIGLGVCDLAKLFTCSIPLSMLVADRTIPHELPMQDGEKALLKRYWNQLQDMGKRDYEWEVFVLHWEIALVDWLRFQASWGFWGNTEWLEARGRSILKDPLWTEALLNSSSTQA</sequence>
<dbReference type="Proteomes" id="UP000800096">
    <property type="component" value="Unassembled WGS sequence"/>
</dbReference>
<keyword evidence="2" id="KW-1185">Reference proteome</keyword>
<dbReference type="Gene3D" id="3.90.1200.10">
    <property type="match status" value="1"/>
</dbReference>
<dbReference type="InterPro" id="IPR004119">
    <property type="entry name" value="EcKL"/>
</dbReference>
<dbReference type="OrthoDB" id="411145at2759"/>
<dbReference type="InterPro" id="IPR011009">
    <property type="entry name" value="Kinase-like_dom_sf"/>
</dbReference>
<dbReference type="SUPFAM" id="SSF56112">
    <property type="entry name" value="Protein kinase-like (PK-like)"/>
    <property type="match status" value="1"/>
</dbReference>
<dbReference type="EMBL" id="ML979134">
    <property type="protein sequence ID" value="KAF1917842.1"/>
    <property type="molecule type" value="Genomic_DNA"/>
</dbReference>
<proteinExistence type="predicted"/>
<evidence type="ECO:0000313" key="2">
    <source>
        <dbReference type="Proteomes" id="UP000800096"/>
    </source>
</evidence>
<name>A0A6A5QR43_AMPQU</name>